<proteinExistence type="predicted"/>
<protein>
    <submittedName>
        <fullName evidence="1">Response regulator</fullName>
    </submittedName>
</protein>
<evidence type="ECO:0000313" key="2">
    <source>
        <dbReference type="Proteomes" id="UP000310334"/>
    </source>
</evidence>
<dbReference type="SUPFAM" id="SSF52172">
    <property type="entry name" value="CheY-like"/>
    <property type="match status" value="1"/>
</dbReference>
<reference evidence="1 2" key="1">
    <citation type="submission" date="2019-04" db="EMBL/GenBank/DDBJ databases">
        <title>Bacillus sediminilitoris sp. nov., isolated from a tidal flat sediment on the East China Sea.</title>
        <authorList>
            <person name="Wei Y."/>
            <person name="Mao H."/>
            <person name="Fang J."/>
        </authorList>
    </citation>
    <scope>NUCLEOTIDE SEQUENCE [LARGE SCALE GENOMIC DNA]</scope>
    <source>
        <strain evidence="1 2">DSL-17</strain>
    </source>
</reference>
<dbReference type="Pfam" id="PF00072">
    <property type="entry name" value="Response_reg"/>
    <property type="match status" value="1"/>
</dbReference>
<dbReference type="Proteomes" id="UP000310334">
    <property type="component" value="Unassembled WGS sequence"/>
</dbReference>
<dbReference type="SMART" id="SM00448">
    <property type="entry name" value="REC"/>
    <property type="match status" value="1"/>
</dbReference>
<dbReference type="InterPro" id="IPR001789">
    <property type="entry name" value="Sig_transdc_resp-reg_receiver"/>
</dbReference>
<dbReference type="InterPro" id="IPR011006">
    <property type="entry name" value="CheY-like_superfamily"/>
</dbReference>
<dbReference type="EMBL" id="SSNT01000002">
    <property type="protein sequence ID" value="THF82309.1"/>
    <property type="molecule type" value="Genomic_DNA"/>
</dbReference>
<dbReference type="PANTHER" id="PTHR43228">
    <property type="entry name" value="TWO-COMPONENT RESPONSE REGULATOR"/>
    <property type="match status" value="1"/>
</dbReference>
<dbReference type="PANTHER" id="PTHR43228:SF8">
    <property type="entry name" value="TRANSCRIPTIONAL REGULATORY PROTEIN GLNL"/>
    <property type="match status" value="1"/>
</dbReference>
<gene>
    <name evidence="1" type="ORF">E6W99_02425</name>
</gene>
<organism evidence="1 2">
    <name type="scientific">Metabacillus sediminilitoris</name>
    <dbReference type="NCBI Taxonomy" id="2567941"/>
    <lineage>
        <taxon>Bacteria</taxon>
        <taxon>Bacillati</taxon>
        <taxon>Bacillota</taxon>
        <taxon>Bacilli</taxon>
        <taxon>Bacillales</taxon>
        <taxon>Bacillaceae</taxon>
        <taxon>Metabacillus</taxon>
    </lineage>
</organism>
<dbReference type="Gene3D" id="3.40.50.2300">
    <property type="match status" value="1"/>
</dbReference>
<dbReference type="RefSeq" id="WP_136351557.1">
    <property type="nucleotide sequence ID" value="NZ_CP046266.1"/>
</dbReference>
<dbReference type="InterPro" id="IPR013972">
    <property type="entry name" value="YcbB"/>
</dbReference>
<comment type="caution">
    <text evidence="1">The sequence shown here is derived from an EMBL/GenBank/DDBJ whole genome shotgun (WGS) entry which is preliminary data.</text>
</comment>
<dbReference type="Pfam" id="PF08664">
    <property type="entry name" value="YcbB"/>
    <property type="match status" value="1"/>
</dbReference>
<sequence>MRFFIVDDDTASRTMLRNIITGDHLGMVVGEAESGVKALSPILTIQPDVVLIDLLMPELDGIETIERLRVEGFQGQFIMISQIVNKEMVGEAYKIGVEFFIHKPINRVEIQSVLKRVSEQLRLKESLLTIQESLANIGLTKTMQKKPNVKEIVLSILNDMGMIGEVGSDDIIWIIEYLMNQGERAPQLPPLKDLYEVVASKGDSSTVDIKKESKAIEQRIRRTILTAVTNLATFGIIDYTNSEFEYYAPRYFDFQEIRNYMTTIQKGNTEPTKVKINVKKFLQVLYLETLEKYNQSY</sequence>
<dbReference type="GO" id="GO:0000160">
    <property type="term" value="P:phosphorelay signal transduction system"/>
    <property type="evidence" value="ECO:0007669"/>
    <property type="project" value="InterPro"/>
</dbReference>
<dbReference type="AlphaFoldDB" id="A0A4S4C535"/>
<dbReference type="OrthoDB" id="1684633at2"/>
<dbReference type="PROSITE" id="PS50110">
    <property type="entry name" value="RESPONSE_REGULATORY"/>
    <property type="match status" value="1"/>
</dbReference>
<accession>A0A4S4C535</accession>
<name>A0A4S4C535_9BACI</name>
<evidence type="ECO:0000313" key="1">
    <source>
        <dbReference type="EMBL" id="THF82309.1"/>
    </source>
</evidence>
<keyword evidence="2" id="KW-1185">Reference proteome</keyword>
<dbReference type="InterPro" id="IPR052048">
    <property type="entry name" value="ST_Response_Regulator"/>
</dbReference>